<gene>
    <name evidence="2" type="ORF">T11_4502</name>
</gene>
<feature type="transmembrane region" description="Helical" evidence="1">
    <location>
        <begin position="120"/>
        <end position="141"/>
    </location>
</feature>
<name>A0A0V1I563_9BILA</name>
<reference evidence="2 3" key="1">
    <citation type="submission" date="2015-01" db="EMBL/GenBank/DDBJ databases">
        <title>Evolution of Trichinella species and genotypes.</title>
        <authorList>
            <person name="Korhonen P.K."/>
            <person name="Edoardo P."/>
            <person name="Giuseppe L.R."/>
            <person name="Gasser R.B."/>
        </authorList>
    </citation>
    <scope>NUCLEOTIDE SEQUENCE [LARGE SCALE GENOMIC DNA]</scope>
    <source>
        <strain evidence="2">ISS1029</strain>
    </source>
</reference>
<keyword evidence="1" id="KW-0472">Membrane</keyword>
<accession>A0A0V1I563</accession>
<sequence length="178" mass="20326">MYYSLQTFLKTSFFKMANMSFNISDLANQNGEAVHLHTYAIGTSTTGLAFAIGYCYRIINHDVRFKTTSLRICMTKSPHISLYVVGDTLMAISILCMSIERLLSVHLAIHFRHLNSKIHFLLIVTTFLWPTIHLLAVWFSIADPKQWNSKVPAICFLRTTVPKRIKAEIASVRTVQKM</sequence>
<evidence type="ECO:0000313" key="3">
    <source>
        <dbReference type="Proteomes" id="UP000055024"/>
    </source>
</evidence>
<feature type="transmembrane region" description="Helical" evidence="1">
    <location>
        <begin position="39"/>
        <end position="59"/>
    </location>
</feature>
<keyword evidence="1" id="KW-1133">Transmembrane helix</keyword>
<feature type="transmembrane region" description="Helical" evidence="1">
    <location>
        <begin position="80"/>
        <end position="100"/>
    </location>
</feature>
<dbReference type="OrthoDB" id="5919370at2759"/>
<evidence type="ECO:0000313" key="2">
    <source>
        <dbReference type="EMBL" id="KRZ17993.1"/>
    </source>
</evidence>
<organism evidence="2 3">
    <name type="scientific">Trichinella zimbabwensis</name>
    <dbReference type="NCBI Taxonomy" id="268475"/>
    <lineage>
        <taxon>Eukaryota</taxon>
        <taxon>Metazoa</taxon>
        <taxon>Ecdysozoa</taxon>
        <taxon>Nematoda</taxon>
        <taxon>Enoplea</taxon>
        <taxon>Dorylaimia</taxon>
        <taxon>Trichinellida</taxon>
        <taxon>Trichinellidae</taxon>
        <taxon>Trichinella</taxon>
    </lineage>
</organism>
<protein>
    <submittedName>
        <fullName evidence="2">Uncharacterized protein</fullName>
    </submittedName>
</protein>
<evidence type="ECO:0000256" key="1">
    <source>
        <dbReference type="SAM" id="Phobius"/>
    </source>
</evidence>
<proteinExistence type="predicted"/>
<dbReference type="Proteomes" id="UP000055024">
    <property type="component" value="Unassembled WGS sequence"/>
</dbReference>
<keyword evidence="3" id="KW-1185">Reference proteome</keyword>
<keyword evidence="1" id="KW-0812">Transmembrane</keyword>
<comment type="caution">
    <text evidence="2">The sequence shown here is derived from an EMBL/GenBank/DDBJ whole genome shotgun (WGS) entry which is preliminary data.</text>
</comment>
<dbReference type="EMBL" id="JYDP01000004">
    <property type="protein sequence ID" value="KRZ17993.1"/>
    <property type="molecule type" value="Genomic_DNA"/>
</dbReference>
<dbReference type="AlphaFoldDB" id="A0A0V1I563"/>